<dbReference type="Pfam" id="PF00067">
    <property type="entry name" value="p450"/>
    <property type="match status" value="2"/>
</dbReference>
<keyword evidence="4" id="KW-0349">Heme</keyword>
<dbReference type="EMBL" id="JAVXUP010001314">
    <property type="protein sequence ID" value="KAK3013248.1"/>
    <property type="molecule type" value="Genomic_DNA"/>
</dbReference>
<dbReference type="InterPro" id="IPR052306">
    <property type="entry name" value="CYP450_71D"/>
</dbReference>
<reference evidence="12" key="1">
    <citation type="submission" date="2022-12" db="EMBL/GenBank/DDBJ databases">
        <title>Draft genome assemblies for two species of Escallonia (Escalloniales).</title>
        <authorList>
            <person name="Chanderbali A."/>
            <person name="Dervinis C."/>
            <person name="Anghel I."/>
            <person name="Soltis D."/>
            <person name="Soltis P."/>
            <person name="Zapata F."/>
        </authorList>
    </citation>
    <scope>NUCLEOTIDE SEQUENCE</scope>
    <source>
        <strain evidence="12">UCBG64.0493</strain>
        <tissue evidence="12">Leaf</tissue>
    </source>
</reference>
<dbReference type="AlphaFoldDB" id="A0AA88VSX6"/>
<evidence type="ECO:0008006" key="14">
    <source>
        <dbReference type="Google" id="ProtNLM"/>
    </source>
</evidence>
<evidence type="ECO:0000256" key="3">
    <source>
        <dbReference type="ARBA" id="ARBA00010617"/>
    </source>
</evidence>
<comment type="cofactor">
    <cofactor evidence="1">
        <name>heme</name>
        <dbReference type="ChEBI" id="CHEBI:30413"/>
    </cofactor>
</comment>
<dbReference type="GO" id="GO:0005506">
    <property type="term" value="F:iron ion binding"/>
    <property type="evidence" value="ECO:0007669"/>
    <property type="project" value="InterPro"/>
</dbReference>
<keyword evidence="13" id="KW-1185">Reference proteome</keyword>
<keyword evidence="5" id="KW-0812">Transmembrane</keyword>
<gene>
    <name evidence="12" type="ORF">RJ639_009066</name>
</gene>
<evidence type="ECO:0000313" key="13">
    <source>
        <dbReference type="Proteomes" id="UP001188597"/>
    </source>
</evidence>
<dbReference type="Gene3D" id="1.10.630.10">
    <property type="entry name" value="Cytochrome P450"/>
    <property type="match status" value="2"/>
</dbReference>
<dbReference type="PANTHER" id="PTHR47953">
    <property type="entry name" value="OS08G0105600 PROTEIN"/>
    <property type="match status" value="1"/>
</dbReference>
<dbReference type="FunFam" id="1.10.630.10:FF:000126">
    <property type="entry name" value="Predicted protein"/>
    <property type="match status" value="1"/>
</dbReference>
<dbReference type="SUPFAM" id="SSF48264">
    <property type="entry name" value="Cytochrome P450"/>
    <property type="match status" value="2"/>
</dbReference>
<dbReference type="InterPro" id="IPR036396">
    <property type="entry name" value="Cyt_P450_sf"/>
</dbReference>
<dbReference type="GO" id="GO:0020037">
    <property type="term" value="F:heme binding"/>
    <property type="evidence" value="ECO:0007669"/>
    <property type="project" value="InterPro"/>
</dbReference>
<evidence type="ECO:0000256" key="11">
    <source>
        <dbReference type="ARBA" id="ARBA00023136"/>
    </source>
</evidence>
<accession>A0AA88VSX6</accession>
<dbReference type="Proteomes" id="UP001188597">
    <property type="component" value="Unassembled WGS sequence"/>
</dbReference>
<evidence type="ECO:0000256" key="2">
    <source>
        <dbReference type="ARBA" id="ARBA00004167"/>
    </source>
</evidence>
<evidence type="ECO:0000256" key="4">
    <source>
        <dbReference type="ARBA" id="ARBA00022617"/>
    </source>
</evidence>
<evidence type="ECO:0000256" key="5">
    <source>
        <dbReference type="ARBA" id="ARBA00022692"/>
    </source>
</evidence>
<dbReference type="InterPro" id="IPR002401">
    <property type="entry name" value="Cyt_P450_E_grp-I"/>
</dbReference>
<proteinExistence type="inferred from homology"/>
<evidence type="ECO:0000256" key="8">
    <source>
        <dbReference type="ARBA" id="ARBA00023002"/>
    </source>
</evidence>
<keyword evidence="6" id="KW-0479">Metal-binding</keyword>
<keyword evidence="7" id="KW-1133">Transmembrane helix</keyword>
<comment type="subcellular location">
    <subcellularLocation>
        <location evidence="2">Membrane</location>
        <topology evidence="2">Single-pass membrane protein</topology>
    </subcellularLocation>
</comment>
<dbReference type="GO" id="GO:0016705">
    <property type="term" value="F:oxidoreductase activity, acting on paired donors, with incorporation or reduction of molecular oxygen"/>
    <property type="evidence" value="ECO:0007669"/>
    <property type="project" value="InterPro"/>
</dbReference>
<organism evidence="12 13">
    <name type="scientific">Escallonia herrerae</name>
    <dbReference type="NCBI Taxonomy" id="1293975"/>
    <lineage>
        <taxon>Eukaryota</taxon>
        <taxon>Viridiplantae</taxon>
        <taxon>Streptophyta</taxon>
        <taxon>Embryophyta</taxon>
        <taxon>Tracheophyta</taxon>
        <taxon>Spermatophyta</taxon>
        <taxon>Magnoliopsida</taxon>
        <taxon>eudicotyledons</taxon>
        <taxon>Gunneridae</taxon>
        <taxon>Pentapetalae</taxon>
        <taxon>asterids</taxon>
        <taxon>campanulids</taxon>
        <taxon>Escalloniales</taxon>
        <taxon>Escalloniaceae</taxon>
        <taxon>Escallonia</taxon>
    </lineage>
</organism>
<comment type="caution">
    <text evidence="12">The sequence shown here is derived from an EMBL/GenBank/DDBJ whole genome shotgun (WGS) entry which is preliminary data.</text>
</comment>
<sequence length="510" mass="58105">MSYDSASIAFAPYGDYWRQLRKICVLELLNARRVHSFRSIREEEAKKLTESIASSSGQPINLSEKIVRLTTGLTSRAAFGQNCKDQDEFVTVVKKSVKLAGGFDFPDLFPSLTFLHSISRAKSALERMHRKVDKIPEDIIDDHVVKWKSVTTSSHRSGEEDLVDVLLKLQDSSDLEIPITTNIIKADIFTAGSDTSSTTMEWAMSEMIRKPRVMEKAQAEVSGILKGKSSIEETDVLELTYLKLVIKETLRAKPALEEIHRKVDRILQEIIKDHTVNRKAMMTGSCRSGEKDLVDVLLKLQESVYLEVPVTTNNIKAVILNGKPRIMEKAQAEVSHILNWKRKIEERDIQELNYLKLVIKETLRLHPPNPLLLPREARERCEVNSYEVPKKTKVMINTWAIGRDPEYWTIAESFEPERFCESSVDFKGTNFEPFGAGRRIRPGMLFGITNIEIPLAQLLYHFNWKLVGGSKPEELNMIETLGASTRKKNVLHLIATPYIPLIHEIFAMDF</sequence>
<keyword evidence="10" id="KW-0503">Monooxygenase</keyword>
<dbReference type="InterPro" id="IPR001128">
    <property type="entry name" value="Cyt_P450"/>
</dbReference>
<comment type="similarity">
    <text evidence="3">Belongs to the cytochrome P450 family.</text>
</comment>
<keyword evidence="9" id="KW-0408">Iron</keyword>
<dbReference type="PRINTS" id="PR00385">
    <property type="entry name" value="P450"/>
</dbReference>
<evidence type="ECO:0000313" key="12">
    <source>
        <dbReference type="EMBL" id="KAK3013248.1"/>
    </source>
</evidence>
<dbReference type="PRINTS" id="PR00463">
    <property type="entry name" value="EP450I"/>
</dbReference>
<evidence type="ECO:0000256" key="6">
    <source>
        <dbReference type="ARBA" id="ARBA00022723"/>
    </source>
</evidence>
<evidence type="ECO:0000256" key="7">
    <source>
        <dbReference type="ARBA" id="ARBA00022989"/>
    </source>
</evidence>
<evidence type="ECO:0000256" key="10">
    <source>
        <dbReference type="ARBA" id="ARBA00023033"/>
    </source>
</evidence>
<dbReference type="GO" id="GO:0016020">
    <property type="term" value="C:membrane"/>
    <property type="evidence" value="ECO:0007669"/>
    <property type="project" value="UniProtKB-SubCell"/>
</dbReference>
<dbReference type="CDD" id="cd11072">
    <property type="entry name" value="CYP71-like"/>
    <property type="match status" value="1"/>
</dbReference>
<keyword evidence="11" id="KW-0472">Membrane</keyword>
<evidence type="ECO:0000256" key="1">
    <source>
        <dbReference type="ARBA" id="ARBA00001971"/>
    </source>
</evidence>
<dbReference type="PANTHER" id="PTHR47953:SF19">
    <property type="entry name" value="OS06G0641600 PROTEIN"/>
    <property type="match status" value="1"/>
</dbReference>
<name>A0AA88VSX6_9ASTE</name>
<dbReference type="GO" id="GO:0004497">
    <property type="term" value="F:monooxygenase activity"/>
    <property type="evidence" value="ECO:0007669"/>
    <property type="project" value="UniProtKB-KW"/>
</dbReference>
<keyword evidence="8" id="KW-0560">Oxidoreductase</keyword>
<protein>
    <recommendedName>
        <fullName evidence="14">Cytochrome P450</fullName>
    </recommendedName>
</protein>
<evidence type="ECO:0000256" key="9">
    <source>
        <dbReference type="ARBA" id="ARBA00023004"/>
    </source>
</evidence>